<dbReference type="GeneTree" id="ENSGT00940000157496"/>
<dbReference type="InterPro" id="IPR029071">
    <property type="entry name" value="Ubiquitin-like_domsf"/>
</dbReference>
<keyword evidence="3" id="KW-0472">Membrane</keyword>
<reference evidence="6" key="1">
    <citation type="submission" date="2025-08" db="UniProtKB">
        <authorList>
            <consortium name="Ensembl"/>
        </authorList>
    </citation>
    <scope>IDENTIFICATION</scope>
</reference>
<accession>A0A8C5RSE7</accession>
<evidence type="ECO:0000256" key="1">
    <source>
        <dbReference type="ARBA" id="ARBA00004370"/>
    </source>
</evidence>
<dbReference type="GO" id="GO:0016020">
    <property type="term" value="C:membrane"/>
    <property type="evidence" value="ECO:0007669"/>
    <property type="project" value="UniProtKB-SubCell"/>
</dbReference>
<dbReference type="Proteomes" id="UP000694406">
    <property type="component" value="Unplaced"/>
</dbReference>
<evidence type="ECO:0000256" key="2">
    <source>
        <dbReference type="ARBA" id="ARBA00007293"/>
    </source>
</evidence>
<name>A0A8C5RSE7_LATLA</name>
<evidence type="ECO:0000256" key="5">
    <source>
        <dbReference type="RuleBase" id="RU004384"/>
    </source>
</evidence>
<evidence type="ECO:0000313" key="7">
    <source>
        <dbReference type="Proteomes" id="UP000694406"/>
    </source>
</evidence>
<protein>
    <submittedName>
        <fullName evidence="6">Uncharacterized protein</fullName>
    </submittedName>
</protein>
<dbReference type="Ensembl" id="ENSLLTT00000006926.1">
    <property type="protein sequence ID" value="ENSLLTP00000006665.1"/>
    <property type="gene ID" value="ENSLLTG00000005088.1"/>
</dbReference>
<dbReference type="InterPro" id="IPR004241">
    <property type="entry name" value="Atg8-like"/>
</dbReference>
<comment type="subcellular location">
    <subcellularLocation>
        <location evidence="1">Membrane</location>
    </subcellularLocation>
</comment>
<keyword evidence="7" id="KW-1185">Reference proteome</keyword>
<keyword evidence="4" id="KW-0449">Lipoprotein</keyword>
<comment type="similarity">
    <text evidence="2 5">Belongs to the ATG8 family.</text>
</comment>
<proteinExistence type="inferred from homology"/>
<dbReference type="SUPFAM" id="SSF54236">
    <property type="entry name" value="Ubiquitin-like"/>
    <property type="match status" value="1"/>
</dbReference>
<sequence length="114" mass="13335">MKFVYKEEHPFEKCHSKGEKIWKKYPDRVPIIVEKAPQARIGDLDKKYLVSSDLTVGQFYFRIQKRIYVQAKGALFFFVNVISPPPVYSNLFMVWGAVSWFFKETLSIGVPRIA</sequence>
<evidence type="ECO:0000313" key="6">
    <source>
        <dbReference type="Ensembl" id="ENSLLTP00000006665.1"/>
    </source>
</evidence>
<dbReference type="Pfam" id="PF02991">
    <property type="entry name" value="ATG8"/>
    <property type="match status" value="1"/>
</dbReference>
<keyword evidence="5" id="KW-0072">Autophagy</keyword>
<dbReference type="PANTHER" id="PTHR10969">
    <property type="entry name" value="MICROTUBULE-ASSOCIATED PROTEINS 1A/1B LIGHT CHAIN 3-RELATED"/>
    <property type="match status" value="1"/>
</dbReference>
<evidence type="ECO:0000256" key="4">
    <source>
        <dbReference type="ARBA" id="ARBA00023288"/>
    </source>
</evidence>
<organism evidence="6 7">
    <name type="scientific">Laticauda laticaudata</name>
    <name type="common">Blue-ringed sea krait</name>
    <name type="synonym">Blue-lipped sea krait</name>
    <dbReference type="NCBI Taxonomy" id="8630"/>
    <lineage>
        <taxon>Eukaryota</taxon>
        <taxon>Metazoa</taxon>
        <taxon>Chordata</taxon>
        <taxon>Craniata</taxon>
        <taxon>Vertebrata</taxon>
        <taxon>Euteleostomi</taxon>
        <taxon>Lepidosauria</taxon>
        <taxon>Squamata</taxon>
        <taxon>Bifurcata</taxon>
        <taxon>Unidentata</taxon>
        <taxon>Episquamata</taxon>
        <taxon>Toxicofera</taxon>
        <taxon>Serpentes</taxon>
        <taxon>Colubroidea</taxon>
        <taxon>Elapidae</taxon>
        <taxon>Laticaudinae</taxon>
        <taxon>Laticauda</taxon>
    </lineage>
</organism>
<reference evidence="6" key="2">
    <citation type="submission" date="2025-09" db="UniProtKB">
        <authorList>
            <consortium name="Ensembl"/>
        </authorList>
    </citation>
    <scope>IDENTIFICATION</scope>
</reference>
<evidence type="ECO:0000256" key="3">
    <source>
        <dbReference type="ARBA" id="ARBA00023136"/>
    </source>
</evidence>
<dbReference type="AlphaFoldDB" id="A0A8C5RSE7"/>
<dbReference type="Gene3D" id="3.10.20.90">
    <property type="entry name" value="Phosphatidylinositol 3-kinase Catalytic Subunit, Chain A, domain 1"/>
    <property type="match status" value="1"/>
</dbReference>
<dbReference type="GO" id="GO:0006914">
    <property type="term" value="P:autophagy"/>
    <property type="evidence" value="ECO:0007669"/>
    <property type="project" value="UniProtKB-KW"/>
</dbReference>